<gene>
    <name evidence="1" type="ORF">E2C01_034402</name>
</gene>
<dbReference type="EMBL" id="VSRR010004831">
    <property type="protein sequence ID" value="MPC40833.1"/>
    <property type="molecule type" value="Genomic_DNA"/>
</dbReference>
<keyword evidence="2" id="KW-1185">Reference proteome</keyword>
<proteinExistence type="predicted"/>
<dbReference type="AlphaFoldDB" id="A0A5B7F6Y7"/>
<dbReference type="Proteomes" id="UP000324222">
    <property type="component" value="Unassembled WGS sequence"/>
</dbReference>
<sequence length="155" mass="17302">MSVIARSVELGHLISHYLVLLKWGSPIQESRCLGSVGHSLILLKSGLPEECRWAAPSAEAALGFLLHPASQSQNARRVSLAQAGNSLSLYPEWRLWLAGRQAASLPFPAAMPNRKVTQITCKWMRYKQTQLVSMLDDSWEEKAPAPREQEVKLKQ</sequence>
<evidence type="ECO:0000313" key="1">
    <source>
        <dbReference type="EMBL" id="MPC40833.1"/>
    </source>
</evidence>
<name>A0A5B7F6Y7_PORTR</name>
<protein>
    <submittedName>
        <fullName evidence="1">Uncharacterized protein</fullName>
    </submittedName>
</protein>
<reference evidence="1 2" key="1">
    <citation type="submission" date="2019-05" db="EMBL/GenBank/DDBJ databases">
        <title>Another draft genome of Portunus trituberculatus and its Hox gene families provides insights of decapod evolution.</title>
        <authorList>
            <person name="Jeong J.-H."/>
            <person name="Song I."/>
            <person name="Kim S."/>
            <person name="Choi T."/>
            <person name="Kim D."/>
            <person name="Ryu S."/>
            <person name="Kim W."/>
        </authorList>
    </citation>
    <scope>NUCLEOTIDE SEQUENCE [LARGE SCALE GENOMIC DNA]</scope>
    <source>
        <tissue evidence="1">Muscle</tissue>
    </source>
</reference>
<evidence type="ECO:0000313" key="2">
    <source>
        <dbReference type="Proteomes" id="UP000324222"/>
    </source>
</evidence>
<organism evidence="1 2">
    <name type="scientific">Portunus trituberculatus</name>
    <name type="common">Swimming crab</name>
    <name type="synonym">Neptunus trituberculatus</name>
    <dbReference type="NCBI Taxonomy" id="210409"/>
    <lineage>
        <taxon>Eukaryota</taxon>
        <taxon>Metazoa</taxon>
        <taxon>Ecdysozoa</taxon>
        <taxon>Arthropoda</taxon>
        <taxon>Crustacea</taxon>
        <taxon>Multicrustacea</taxon>
        <taxon>Malacostraca</taxon>
        <taxon>Eumalacostraca</taxon>
        <taxon>Eucarida</taxon>
        <taxon>Decapoda</taxon>
        <taxon>Pleocyemata</taxon>
        <taxon>Brachyura</taxon>
        <taxon>Eubrachyura</taxon>
        <taxon>Portunoidea</taxon>
        <taxon>Portunidae</taxon>
        <taxon>Portuninae</taxon>
        <taxon>Portunus</taxon>
    </lineage>
</organism>
<comment type="caution">
    <text evidence="1">The sequence shown here is derived from an EMBL/GenBank/DDBJ whole genome shotgun (WGS) entry which is preliminary data.</text>
</comment>
<accession>A0A5B7F6Y7</accession>